<reference evidence="2 3" key="1">
    <citation type="journal article" name="Nat. Commun.">
        <title>Undinarchaeota illuminate DPANN phylogeny and the impact of gene transfer on archaeal evolution.</title>
        <authorList>
            <person name="Dombrowski N."/>
            <person name="Williams T.A."/>
            <person name="Sun J."/>
            <person name="Woodcroft B.J."/>
            <person name="Lee J.H."/>
            <person name="Minh B.Q."/>
            <person name="Rinke C."/>
            <person name="Spang A."/>
        </authorList>
    </citation>
    <scope>NUCLEOTIDE SEQUENCE [LARGE SCALE GENOMIC DNA]</scope>
    <source>
        <strain evidence="2">MAG_bin1129</strain>
    </source>
</reference>
<protein>
    <submittedName>
        <fullName evidence="2">Type 1 glutamine amidotransferase</fullName>
    </submittedName>
</protein>
<evidence type="ECO:0000313" key="2">
    <source>
        <dbReference type="EMBL" id="HIK00375.1"/>
    </source>
</evidence>
<dbReference type="AlphaFoldDB" id="A0A832V514"/>
<accession>A0A832V514</accession>
<evidence type="ECO:0000313" key="3">
    <source>
        <dbReference type="Proteomes" id="UP000646946"/>
    </source>
</evidence>
<keyword evidence="2" id="KW-0315">Glutamine amidotransferase</keyword>
<dbReference type="SUPFAM" id="SSF52317">
    <property type="entry name" value="Class I glutamine amidotransferase-like"/>
    <property type="match status" value="1"/>
</dbReference>
<dbReference type="PANTHER" id="PTHR42695:SF5">
    <property type="entry name" value="GLUTAMINE AMIDOTRANSFERASE YLR126C-RELATED"/>
    <property type="match status" value="1"/>
</dbReference>
<proteinExistence type="predicted"/>
<dbReference type="PRINTS" id="PR00097">
    <property type="entry name" value="ANTSNTHASEII"/>
</dbReference>
<dbReference type="Gene3D" id="3.40.50.880">
    <property type="match status" value="1"/>
</dbReference>
<organism evidence="2 3">
    <name type="scientific">Candidatus Naiadarchaeum limnaeum</name>
    <dbReference type="NCBI Taxonomy" id="2756139"/>
    <lineage>
        <taxon>Archaea</taxon>
        <taxon>Candidatus Undinarchaeota</taxon>
        <taxon>Candidatus Undinarchaeia</taxon>
        <taxon>Candidatus Naiadarchaeales</taxon>
        <taxon>Candidatus Naiadarchaeaceae</taxon>
        <taxon>Candidatus Naiadarchaeum</taxon>
    </lineage>
</organism>
<dbReference type="GO" id="GO:0005829">
    <property type="term" value="C:cytosol"/>
    <property type="evidence" value="ECO:0007669"/>
    <property type="project" value="TreeGrafter"/>
</dbReference>
<dbReference type="CDD" id="cd01741">
    <property type="entry name" value="GATase1_1"/>
    <property type="match status" value="1"/>
</dbReference>
<dbReference type="InterPro" id="IPR017926">
    <property type="entry name" value="GATASE"/>
</dbReference>
<feature type="domain" description="Glutamine amidotransferase" evidence="1">
    <location>
        <begin position="47"/>
        <end position="186"/>
    </location>
</feature>
<keyword evidence="3" id="KW-1185">Reference proteome</keyword>
<name>A0A832V514_9ARCH</name>
<dbReference type="InterPro" id="IPR044992">
    <property type="entry name" value="ChyE-like"/>
</dbReference>
<dbReference type="GO" id="GO:0016740">
    <property type="term" value="F:transferase activity"/>
    <property type="evidence" value="ECO:0007669"/>
    <property type="project" value="UniProtKB-KW"/>
</dbReference>
<dbReference type="InterPro" id="IPR029062">
    <property type="entry name" value="Class_I_gatase-like"/>
</dbReference>
<sequence>MNVLIYDCHKNKIVESEKIRDAFLLADKTLKVSIVEARKFEFPSIDEYDIFAISGADTSSERHAYARQLREQIEQIIQAKKPLLGICFGSQIVGEVFGAEVYKLENAEIGWRQVEITPSGKNDKLFFGLPNPFIVFQYHTKAVRFNGETSYHVLAKTPDCIQAVRYNDITYGVQFHAEESPKSGTAYLEYDPHCTDFHEAVKLKPKEYVEWQIFKNFLDVVKK</sequence>
<dbReference type="PROSITE" id="PS51273">
    <property type="entry name" value="GATASE_TYPE_1"/>
    <property type="match status" value="1"/>
</dbReference>
<gene>
    <name evidence="2" type="ORF">H1016_02430</name>
</gene>
<comment type="caution">
    <text evidence="2">The sequence shown here is derived from an EMBL/GenBank/DDBJ whole genome shotgun (WGS) entry which is preliminary data.</text>
</comment>
<dbReference type="Pfam" id="PF00117">
    <property type="entry name" value="GATase"/>
    <property type="match status" value="1"/>
</dbReference>
<dbReference type="PANTHER" id="PTHR42695">
    <property type="entry name" value="GLUTAMINE AMIDOTRANSFERASE YLR126C-RELATED"/>
    <property type="match status" value="1"/>
</dbReference>
<dbReference type="Proteomes" id="UP000646946">
    <property type="component" value="Unassembled WGS sequence"/>
</dbReference>
<dbReference type="EMBL" id="DVAB01000023">
    <property type="protein sequence ID" value="HIK00375.1"/>
    <property type="molecule type" value="Genomic_DNA"/>
</dbReference>
<evidence type="ECO:0000259" key="1">
    <source>
        <dbReference type="Pfam" id="PF00117"/>
    </source>
</evidence>